<dbReference type="Pfam" id="PF00106">
    <property type="entry name" value="adh_short"/>
    <property type="match status" value="1"/>
</dbReference>
<dbReference type="PANTHER" id="PTHR44196:SF1">
    <property type="entry name" value="DEHYDROGENASE_REDUCTASE SDR FAMILY MEMBER 7B"/>
    <property type="match status" value="1"/>
</dbReference>
<evidence type="ECO:0000313" key="4">
    <source>
        <dbReference type="Proteomes" id="UP000612585"/>
    </source>
</evidence>
<dbReference type="GO" id="GO:0016491">
    <property type="term" value="F:oxidoreductase activity"/>
    <property type="evidence" value="ECO:0007669"/>
    <property type="project" value="UniProtKB-KW"/>
</dbReference>
<dbReference type="NCBIfam" id="NF006073">
    <property type="entry name" value="PRK08219.1"/>
    <property type="match status" value="1"/>
</dbReference>
<evidence type="ECO:0000256" key="2">
    <source>
        <dbReference type="ARBA" id="ARBA00023002"/>
    </source>
</evidence>
<keyword evidence="2" id="KW-0560">Oxidoreductase</keyword>
<dbReference type="Gene3D" id="3.40.50.720">
    <property type="entry name" value="NAD(P)-binding Rossmann-like Domain"/>
    <property type="match status" value="1"/>
</dbReference>
<dbReference type="SUPFAM" id="SSF51735">
    <property type="entry name" value="NAD(P)-binding Rossmann-fold domains"/>
    <property type="match status" value="1"/>
</dbReference>
<dbReference type="Proteomes" id="UP000612585">
    <property type="component" value="Unassembled WGS sequence"/>
</dbReference>
<evidence type="ECO:0000313" key="3">
    <source>
        <dbReference type="EMBL" id="GIJ59097.1"/>
    </source>
</evidence>
<dbReference type="GO" id="GO:0016020">
    <property type="term" value="C:membrane"/>
    <property type="evidence" value="ECO:0007669"/>
    <property type="project" value="TreeGrafter"/>
</dbReference>
<comment type="similarity">
    <text evidence="1">Belongs to the short-chain dehydrogenases/reductases (SDR) family.</text>
</comment>
<evidence type="ECO:0000256" key="1">
    <source>
        <dbReference type="ARBA" id="ARBA00006484"/>
    </source>
</evidence>
<name>A0A8J4E4N8_9ACTN</name>
<dbReference type="PRINTS" id="PR00081">
    <property type="entry name" value="GDHRDH"/>
</dbReference>
<dbReference type="PANTHER" id="PTHR44196">
    <property type="entry name" value="DEHYDROGENASE/REDUCTASE SDR FAMILY MEMBER 7B"/>
    <property type="match status" value="1"/>
</dbReference>
<keyword evidence="4" id="KW-1185">Reference proteome</keyword>
<dbReference type="PROSITE" id="PS00061">
    <property type="entry name" value="ADH_SHORT"/>
    <property type="match status" value="1"/>
</dbReference>
<dbReference type="InterPro" id="IPR020904">
    <property type="entry name" value="Sc_DH/Rdtase_CS"/>
</dbReference>
<dbReference type="EMBL" id="BOPG01000044">
    <property type="protein sequence ID" value="GIJ59097.1"/>
    <property type="molecule type" value="Genomic_DNA"/>
</dbReference>
<reference evidence="3" key="1">
    <citation type="submission" date="2021-01" db="EMBL/GenBank/DDBJ databases">
        <title>Whole genome shotgun sequence of Virgisporangium aurantiacum NBRC 16421.</title>
        <authorList>
            <person name="Komaki H."/>
            <person name="Tamura T."/>
        </authorList>
    </citation>
    <scope>NUCLEOTIDE SEQUENCE</scope>
    <source>
        <strain evidence="3">NBRC 16421</strain>
    </source>
</reference>
<accession>A0A8J4E4N8</accession>
<dbReference type="InterPro" id="IPR002347">
    <property type="entry name" value="SDR_fam"/>
</dbReference>
<protein>
    <submittedName>
        <fullName evidence="3">Short chain dehydrogenase</fullName>
    </submittedName>
</protein>
<gene>
    <name evidence="3" type="ORF">Vau01_066130</name>
</gene>
<dbReference type="AlphaFoldDB" id="A0A8J4E4N8"/>
<organism evidence="3 4">
    <name type="scientific">Virgisporangium aurantiacum</name>
    <dbReference type="NCBI Taxonomy" id="175570"/>
    <lineage>
        <taxon>Bacteria</taxon>
        <taxon>Bacillati</taxon>
        <taxon>Actinomycetota</taxon>
        <taxon>Actinomycetes</taxon>
        <taxon>Micromonosporales</taxon>
        <taxon>Micromonosporaceae</taxon>
        <taxon>Virgisporangium</taxon>
    </lineage>
</organism>
<sequence length="231" mass="24173">MKRTMLITGATGGIGAAIVRAAAAHGYRVFATGRDVAALHALPADPLPVDLRTPGDLAGALPHLDRLDALVHCAGIADVASVEETPHEQWTDTLTVNVVAAAEITRILLPALREAAGHVVFVNAAPGLHAVPRWSAYAASKTALRELADSLRIEETPHGVRVTTVYPGGTATDLLAKVRARFGQPYDPAKSIQPTTLATVVLTILEMRDDAYLSEVSVQPTPHGTPPGGAN</sequence>
<proteinExistence type="inferred from homology"/>
<dbReference type="InterPro" id="IPR036291">
    <property type="entry name" value="NAD(P)-bd_dom_sf"/>
</dbReference>
<comment type="caution">
    <text evidence="3">The sequence shown here is derived from an EMBL/GenBank/DDBJ whole genome shotgun (WGS) entry which is preliminary data.</text>
</comment>